<evidence type="ECO:0000313" key="2">
    <source>
        <dbReference type="EMBL" id="KAF2196275.1"/>
    </source>
</evidence>
<accession>A0A9P4JBU4</accession>
<feature type="region of interest" description="Disordered" evidence="1">
    <location>
        <begin position="58"/>
        <end position="83"/>
    </location>
</feature>
<gene>
    <name evidence="2" type="ORF">GQ43DRAFT_445270</name>
</gene>
<name>A0A9P4JBU4_9PLEO</name>
<evidence type="ECO:0000256" key="1">
    <source>
        <dbReference type="SAM" id="MobiDB-lite"/>
    </source>
</evidence>
<dbReference type="EMBL" id="ML994429">
    <property type="protein sequence ID" value="KAF2196275.1"/>
    <property type="molecule type" value="Genomic_DNA"/>
</dbReference>
<evidence type="ECO:0000313" key="3">
    <source>
        <dbReference type="Proteomes" id="UP000799536"/>
    </source>
</evidence>
<protein>
    <submittedName>
        <fullName evidence="2">Uncharacterized protein</fullName>
    </submittedName>
</protein>
<keyword evidence="3" id="KW-1185">Reference proteome</keyword>
<reference evidence="2" key="1">
    <citation type="journal article" date="2020" name="Stud. Mycol.">
        <title>101 Dothideomycetes genomes: a test case for predicting lifestyles and emergence of pathogens.</title>
        <authorList>
            <person name="Haridas S."/>
            <person name="Albert R."/>
            <person name="Binder M."/>
            <person name="Bloem J."/>
            <person name="Labutti K."/>
            <person name="Salamov A."/>
            <person name="Andreopoulos B."/>
            <person name="Baker S."/>
            <person name="Barry K."/>
            <person name="Bills G."/>
            <person name="Bluhm B."/>
            <person name="Cannon C."/>
            <person name="Castanera R."/>
            <person name="Culley D."/>
            <person name="Daum C."/>
            <person name="Ezra D."/>
            <person name="Gonzalez J."/>
            <person name="Henrissat B."/>
            <person name="Kuo A."/>
            <person name="Liang C."/>
            <person name="Lipzen A."/>
            <person name="Lutzoni F."/>
            <person name="Magnuson J."/>
            <person name="Mondo S."/>
            <person name="Nolan M."/>
            <person name="Ohm R."/>
            <person name="Pangilinan J."/>
            <person name="Park H.-J."/>
            <person name="Ramirez L."/>
            <person name="Alfaro M."/>
            <person name="Sun H."/>
            <person name="Tritt A."/>
            <person name="Yoshinaga Y."/>
            <person name="Zwiers L.-H."/>
            <person name="Turgeon B."/>
            <person name="Goodwin S."/>
            <person name="Spatafora J."/>
            <person name="Crous P."/>
            <person name="Grigoriev I."/>
        </authorList>
    </citation>
    <scope>NUCLEOTIDE SEQUENCE</scope>
    <source>
        <strain evidence="2">ATCC 74209</strain>
    </source>
</reference>
<feature type="compositionally biased region" description="Polar residues" evidence="1">
    <location>
        <begin position="58"/>
        <end position="75"/>
    </location>
</feature>
<comment type="caution">
    <text evidence="2">The sequence shown here is derived from an EMBL/GenBank/DDBJ whole genome shotgun (WGS) entry which is preliminary data.</text>
</comment>
<organism evidence="2 3">
    <name type="scientific">Delitschia confertaspora ATCC 74209</name>
    <dbReference type="NCBI Taxonomy" id="1513339"/>
    <lineage>
        <taxon>Eukaryota</taxon>
        <taxon>Fungi</taxon>
        <taxon>Dikarya</taxon>
        <taxon>Ascomycota</taxon>
        <taxon>Pezizomycotina</taxon>
        <taxon>Dothideomycetes</taxon>
        <taxon>Pleosporomycetidae</taxon>
        <taxon>Pleosporales</taxon>
        <taxon>Delitschiaceae</taxon>
        <taxon>Delitschia</taxon>
    </lineage>
</organism>
<feature type="region of interest" description="Disordered" evidence="1">
    <location>
        <begin position="1"/>
        <end position="21"/>
    </location>
</feature>
<dbReference type="Proteomes" id="UP000799536">
    <property type="component" value="Unassembled WGS sequence"/>
</dbReference>
<proteinExistence type="predicted"/>
<dbReference type="AlphaFoldDB" id="A0A9P4JBU4"/>
<sequence length="83" mass="8999">MTGPFLNISTQNPSPAKLKNSSTTSFHALAFSPVSQHSSPQDRRGTGFALYVRSTLETANPSTQKSPSTSRTCTRATIPRKFI</sequence>
<feature type="compositionally biased region" description="Polar residues" evidence="1">
    <location>
        <begin position="7"/>
        <end position="21"/>
    </location>
</feature>